<proteinExistence type="predicted"/>
<dbReference type="EMBL" id="JACGWK010000005">
    <property type="protein sequence ID" value="KAL0352991.1"/>
    <property type="molecule type" value="Genomic_DNA"/>
</dbReference>
<gene>
    <name evidence="2" type="ORF">Sangu_0880400</name>
</gene>
<dbReference type="Gene3D" id="3.40.140.70">
    <property type="entry name" value="Ubiquitin-like modifier-activating enzyme ATG7 N-terminal domain"/>
    <property type="match status" value="1"/>
</dbReference>
<dbReference type="AlphaFoldDB" id="A0AAW2PEF2"/>
<evidence type="ECO:0000259" key="1">
    <source>
        <dbReference type="Pfam" id="PF16420"/>
    </source>
</evidence>
<comment type="caution">
    <text evidence="2">The sequence shown here is derived from an EMBL/GenBank/DDBJ whole genome shotgun (WGS) entry which is preliminary data.</text>
</comment>
<feature type="domain" description="Ubiquitin-like modifier-activating enzyme Atg7 N-terminal" evidence="1">
    <location>
        <begin position="10"/>
        <end position="50"/>
    </location>
</feature>
<protein>
    <submittedName>
        <fullName evidence="2">Ubiquitin-like modifier-activating enzyme atg7</fullName>
    </submittedName>
</protein>
<dbReference type="InterPro" id="IPR042522">
    <property type="entry name" value="Atg7_N_1"/>
</dbReference>
<dbReference type="InterPro" id="IPR032197">
    <property type="entry name" value="Atg7_N"/>
</dbReference>
<feature type="domain" description="Ubiquitin-like modifier-activating enzyme Atg7 N-terminal" evidence="1">
    <location>
        <begin position="94"/>
        <end position="247"/>
    </location>
</feature>
<reference evidence="2" key="1">
    <citation type="submission" date="2020-06" db="EMBL/GenBank/DDBJ databases">
        <authorList>
            <person name="Li T."/>
            <person name="Hu X."/>
            <person name="Zhang T."/>
            <person name="Song X."/>
            <person name="Zhang H."/>
            <person name="Dai N."/>
            <person name="Sheng W."/>
            <person name="Hou X."/>
            <person name="Wei L."/>
        </authorList>
    </citation>
    <scope>NUCLEOTIDE SEQUENCE</scope>
    <source>
        <strain evidence="2">G01</strain>
        <tissue evidence="2">Leaf</tissue>
    </source>
</reference>
<name>A0AAW2PEF2_9LAMI</name>
<dbReference type="Pfam" id="PF16420">
    <property type="entry name" value="ATG7_N"/>
    <property type="match status" value="2"/>
</dbReference>
<accession>A0AAW2PEF2</accession>
<organism evidence="2">
    <name type="scientific">Sesamum angustifolium</name>
    <dbReference type="NCBI Taxonomy" id="2727405"/>
    <lineage>
        <taxon>Eukaryota</taxon>
        <taxon>Viridiplantae</taxon>
        <taxon>Streptophyta</taxon>
        <taxon>Embryophyta</taxon>
        <taxon>Tracheophyta</taxon>
        <taxon>Spermatophyta</taxon>
        <taxon>Magnoliopsida</taxon>
        <taxon>eudicotyledons</taxon>
        <taxon>Gunneridae</taxon>
        <taxon>Pentapetalae</taxon>
        <taxon>asterids</taxon>
        <taxon>lamiids</taxon>
        <taxon>Lamiales</taxon>
        <taxon>Pedaliaceae</taxon>
        <taxon>Sesamum</taxon>
    </lineage>
</organism>
<evidence type="ECO:0000313" key="2">
    <source>
        <dbReference type="EMBL" id="KAL0352991.1"/>
    </source>
</evidence>
<reference evidence="2" key="2">
    <citation type="journal article" date="2024" name="Plant">
        <title>Genomic evolution and insights into agronomic trait innovations of Sesamum species.</title>
        <authorList>
            <person name="Miao H."/>
            <person name="Wang L."/>
            <person name="Qu L."/>
            <person name="Liu H."/>
            <person name="Sun Y."/>
            <person name="Le M."/>
            <person name="Wang Q."/>
            <person name="Wei S."/>
            <person name="Zheng Y."/>
            <person name="Lin W."/>
            <person name="Duan Y."/>
            <person name="Cao H."/>
            <person name="Xiong S."/>
            <person name="Wang X."/>
            <person name="Wei L."/>
            <person name="Li C."/>
            <person name="Ma Q."/>
            <person name="Ju M."/>
            <person name="Zhao R."/>
            <person name="Li G."/>
            <person name="Mu C."/>
            <person name="Tian Q."/>
            <person name="Mei H."/>
            <person name="Zhang T."/>
            <person name="Gao T."/>
            <person name="Zhang H."/>
        </authorList>
    </citation>
    <scope>NUCLEOTIDE SEQUENCE</scope>
    <source>
        <strain evidence="2">G01</strain>
    </source>
</reference>
<sequence>MLDQGKESILQFAPFQSAVDEGFWHRLSSLKLNILGIDEPPIPITGMFLLARRVAGMVFSIISLFASIFEHIFVDAARPKESNRLTIHAKRKRFYAPCSHNQVSNHLTLLAESLPPESSEQLFMPAISRGNRNRCPVPGILYNTNTLEGFQALDKQSLIRAEAGKIWEDINSGNFEKDSSVLLRFLVISFADLKILSFHYWIAFPALVLDPPATVVHLKPAAQWFSVEEVESLRTACNDWRNMCSTTGILLTLKLANVMVIRCLHHPSGIFAKAEFSSSSDSGCEQPLGVLPHQIRGSLSQFSQMTLVGHASTSCTACSSTVVSEYWKRGLDFILQAINHPTYLEDLTGLTKLTKSAGSLELDWDYEGGDEDESVLKFSISI</sequence>